<evidence type="ECO:0000313" key="5">
    <source>
        <dbReference type="EMBL" id="KAF7165245.1"/>
    </source>
</evidence>
<protein>
    <recommendedName>
        <fullName evidence="3">Transcriptional repressor Tup1 N-terminal domain-containing protein</fullName>
    </recommendedName>
</protein>
<dbReference type="EMBL" id="JACBAF010002173">
    <property type="protein sequence ID" value="KAF7165245.1"/>
    <property type="molecule type" value="Genomic_DNA"/>
</dbReference>
<keyword evidence="2" id="KW-0804">Transcription</keyword>
<feature type="domain" description="Transcriptional repressor Tup1 N-terminal" evidence="3">
    <location>
        <begin position="15"/>
        <end position="69"/>
    </location>
</feature>
<dbReference type="Pfam" id="PF08581">
    <property type="entry name" value="Tup_N"/>
    <property type="match status" value="1"/>
</dbReference>
<proteinExistence type="predicted"/>
<evidence type="ECO:0000313" key="6">
    <source>
        <dbReference type="Proteomes" id="UP000630445"/>
    </source>
</evidence>
<dbReference type="FunFam" id="1.20.5.340:FF:000030">
    <property type="entry name" value="Putative transcriptional repressor TUP1"/>
    <property type="match status" value="1"/>
</dbReference>
<organism evidence="4 6">
    <name type="scientific">Aspergillus hiratsukae</name>
    <dbReference type="NCBI Taxonomy" id="1194566"/>
    <lineage>
        <taxon>Eukaryota</taxon>
        <taxon>Fungi</taxon>
        <taxon>Dikarya</taxon>
        <taxon>Ascomycota</taxon>
        <taxon>Pezizomycotina</taxon>
        <taxon>Eurotiomycetes</taxon>
        <taxon>Eurotiomycetidae</taxon>
        <taxon>Eurotiales</taxon>
        <taxon>Aspergillaceae</taxon>
        <taxon>Aspergillus</taxon>
        <taxon>Aspergillus subgen. Fumigati</taxon>
    </lineage>
</organism>
<evidence type="ECO:0000313" key="4">
    <source>
        <dbReference type="EMBL" id="KAF7125495.1"/>
    </source>
</evidence>
<evidence type="ECO:0000256" key="2">
    <source>
        <dbReference type="ARBA" id="ARBA00023163"/>
    </source>
</evidence>
<dbReference type="Gene3D" id="1.20.5.340">
    <property type="match status" value="1"/>
</dbReference>
<evidence type="ECO:0000259" key="3">
    <source>
        <dbReference type="Pfam" id="PF08581"/>
    </source>
</evidence>
<dbReference type="AlphaFoldDB" id="A0A8H6PCA2"/>
<dbReference type="OrthoDB" id="3253044at2759"/>
<accession>A0A8H6PCA2</accession>
<reference evidence="4" key="1">
    <citation type="submission" date="2020-06" db="EMBL/GenBank/DDBJ databases">
        <title>Draft genome sequences of strains closely related to Aspergillus parafelis and Aspergillus hiratsukae.</title>
        <authorList>
            <person name="Dos Santos R.A.C."/>
            <person name="Rivero-Menendez O."/>
            <person name="Steenwyk J.L."/>
            <person name="Mead M.E."/>
            <person name="Goldman G.H."/>
            <person name="Alastruey-Izquierdo A."/>
            <person name="Rokas A."/>
        </authorList>
    </citation>
    <scope>NUCLEOTIDE SEQUENCE</scope>
    <source>
        <strain evidence="4">CNM-CM5793</strain>
        <strain evidence="5">CNM-CM6106</strain>
    </source>
</reference>
<comment type="caution">
    <text evidence="4">The sequence shown here is derived from an EMBL/GenBank/DDBJ whole genome shotgun (WGS) entry which is preliminary data.</text>
</comment>
<evidence type="ECO:0000256" key="1">
    <source>
        <dbReference type="ARBA" id="ARBA00023015"/>
    </source>
</evidence>
<dbReference type="Proteomes" id="UP000662466">
    <property type="component" value="Unassembled WGS sequence"/>
</dbReference>
<dbReference type="InterPro" id="IPR013890">
    <property type="entry name" value="Tscrpt_rep_Tup1_N"/>
</dbReference>
<dbReference type="Proteomes" id="UP000630445">
    <property type="component" value="Unassembled WGS sequence"/>
</dbReference>
<keyword evidence="6" id="KW-1185">Reference proteome</keyword>
<name>A0A8H6PCA2_9EURO</name>
<dbReference type="EMBL" id="JACBAD010001979">
    <property type="protein sequence ID" value="KAF7125495.1"/>
    <property type="molecule type" value="Genomic_DNA"/>
</dbReference>
<sequence length="136" mass="15874">MYNTHRGMVPAPNSRLTELLDQLRQEFENQSRSTGEFEHQLTGQLQEMEMIRQKVYQLEQAQIKMKQEFVPPILILERNRRGKSTKRKSEFCGTSSNRAAFSPSRLILLALRSTLARLRRLRRPWAMAPVICSVES</sequence>
<keyword evidence="1" id="KW-0805">Transcription regulation</keyword>
<gene>
    <name evidence="4" type="ORF">CNMCM5793_001734</name>
    <name evidence="5" type="ORF">CNMCM6106_001442</name>
</gene>